<dbReference type="EMBL" id="CP030941">
    <property type="protein sequence ID" value="UUP18443.1"/>
    <property type="molecule type" value="Genomic_DNA"/>
</dbReference>
<evidence type="ECO:0000259" key="4">
    <source>
        <dbReference type="PROSITE" id="PS50893"/>
    </source>
</evidence>
<dbReference type="PROSITE" id="PS00211">
    <property type="entry name" value="ABC_TRANSPORTER_1"/>
    <property type="match status" value="1"/>
</dbReference>
<organism evidence="5 6">
    <name type="scientific">Nitratireductor thuwali</name>
    <dbReference type="NCBI Taxonomy" id="2267699"/>
    <lineage>
        <taxon>Bacteria</taxon>
        <taxon>Pseudomonadati</taxon>
        <taxon>Pseudomonadota</taxon>
        <taxon>Alphaproteobacteria</taxon>
        <taxon>Hyphomicrobiales</taxon>
        <taxon>Phyllobacteriaceae</taxon>
        <taxon>Nitratireductor</taxon>
    </lineage>
</organism>
<comment type="similarity">
    <text evidence="1">Belongs to the ABC transporter superfamily.</text>
</comment>
<keyword evidence="2" id="KW-0547">Nucleotide-binding</keyword>
<evidence type="ECO:0000313" key="6">
    <source>
        <dbReference type="Proteomes" id="UP001342418"/>
    </source>
</evidence>
<dbReference type="InterPro" id="IPR003439">
    <property type="entry name" value="ABC_transporter-like_ATP-bd"/>
</dbReference>
<dbReference type="Proteomes" id="UP001342418">
    <property type="component" value="Chromosome"/>
</dbReference>
<sequence length="265" mass="28001">MRPNEDALLVGGLNVAYGRRRIVQDLTLPPIRRGQVTALIGPNGTGKSTVLKALARVVPSDGDLHFGSADLRQLSPRQRAAMIGYMPQVLPQGTELTALESVIIALKAGGEAGNLERRAVGVVERLGIAELALAPLDRLSGGERQLVSLAQAIARDPAMLFLDEPTSALDLGHVHQVMRLVQASARNGAAVVIVLHDLALAAQWADRTIVLKSARLHSAGAPRDVITPSMLADVYGFAASVEHLGKNLFIVPDRGAPADAPRSLS</sequence>
<evidence type="ECO:0000256" key="3">
    <source>
        <dbReference type="ARBA" id="ARBA00022840"/>
    </source>
</evidence>
<dbReference type="InterPro" id="IPR027417">
    <property type="entry name" value="P-loop_NTPase"/>
</dbReference>
<evidence type="ECO:0000256" key="2">
    <source>
        <dbReference type="ARBA" id="ARBA00022741"/>
    </source>
</evidence>
<reference evidence="5 6" key="1">
    <citation type="submission" date="2018-07" db="EMBL/GenBank/DDBJ databases">
        <title>Genome sequence of Nitratireductor thuwali#1536.</title>
        <authorList>
            <person name="Michoud G."/>
            <person name="Merlino G."/>
            <person name="Sefrji F.O."/>
            <person name="Daffonchio D."/>
        </authorList>
    </citation>
    <scope>NUCLEOTIDE SEQUENCE [LARGE SCALE GENOMIC DNA]</scope>
    <source>
        <strain evidence="6">Nit1536</strain>
    </source>
</reference>
<dbReference type="PANTHER" id="PTHR42794">
    <property type="entry name" value="HEMIN IMPORT ATP-BINDING PROTEIN HMUV"/>
    <property type="match status" value="1"/>
</dbReference>
<feature type="domain" description="ABC transporter" evidence="4">
    <location>
        <begin position="8"/>
        <end position="238"/>
    </location>
</feature>
<gene>
    <name evidence="5" type="primary">fecE_3</name>
    <name evidence="5" type="ORF">NTH_02925</name>
</gene>
<dbReference type="Pfam" id="PF00005">
    <property type="entry name" value="ABC_tran"/>
    <property type="match status" value="1"/>
</dbReference>
<dbReference type="PROSITE" id="PS50893">
    <property type="entry name" value="ABC_TRANSPORTER_2"/>
    <property type="match status" value="1"/>
</dbReference>
<dbReference type="GO" id="GO:0005524">
    <property type="term" value="F:ATP binding"/>
    <property type="evidence" value="ECO:0007669"/>
    <property type="project" value="UniProtKB-KW"/>
</dbReference>
<dbReference type="Gene3D" id="3.40.50.300">
    <property type="entry name" value="P-loop containing nucleotide triphosphate hydrolases"/>
    <property type="match status" value="1"/>
</dbReference>
<dbReference type="CDD" id="cd03214">
    <property type="entry name" value="ABC_Iron-Siderophores_B12_Hemin"/>
    <property type="match status" value="1"/>
</dbReference>
<keyword evidence="6" id="KW-1185">Reference proteome</keyword>
<dbReference type="RefSeq" id="WP_338530674.1">
    <property type="nucleotide sequence ID" value="NZ_CP030941.1"/>
</dbReference>
<dbReference type="InterPro" id="IPR017871">
    <property type="entry name" value="ABC_transporter-like_CS"/>
</dbReference>
<name>A0ABY5MKC6_9HYPH</name>
<dbReference type="SMART" id="SM00382">
    <property type="entry name" value="AAA"/>
    <property type="match status" value="1"/>
</dbReference>
<dbReference type="InterPro" id="IPR003593">
    <property type="entry name" value="AAA+_ATPase"/>
</dbReference>
<protein>
    <submittedName>
        <fullName evidence="5">Fe(3+) dicitrate transport ATP-binding protein FecE</fullName>
    </submittedName>
</protein>
<keyword evidence="3 5" id="KW-0067">ATP-binding</keyword>
<evidence type="ECO:0000313" key="5">
    <source>
        <dbReference type="EMBL" id="UUP18443.1"/>
    </source>
</evidence>
<dbReference type="PANTHER" id="PTHR42794:SF2">
    <property type="entry name" value="ABC TRANSPORTER ATP-BINDING PROTEIN"/>
    <property type="match status" value="1"/>
</dbReference>
<evidence type="ECO:0000256" key="1">
    <source>
        <dbReference type="ARBA" id="ARBA00005417"/>
    </source>
</evidence>
<dbReference type="SUPFAM" id="SSF52540">
    <property type="entry name" value="P-loop containing nucleoside triphosphate hydrolases"/>
    <property type="match status" value="1"/>
</dbReference>
<accession>A0ABY5MKC6</accession>
<proteinExistence type="inferred from homology"/>